<reference evidence="1 2" key="1">
    <citation type="journal article" date="2015" name="Environ. Microbiol.">
        <title>Metagenome sequence of Elaphomyces granulatus from sporocarp tissue reveals Ascomycota ectomycorrhizal fingerprints of genome expansion and a Proteobacteria-rich microbiome.</title>
        <authorList>
            <person name="Quandt C.A."/>
            <person name="Kohler A."/>
            <person name="Hesse C.N."/>
            <person name="Sharpton T.J."/>
            <person name="Martin F."/>
            <person name="Spatafora J.W."/>
        </authorList>
    </citation>
    <scope>NUCLEOTIDE SEQUENCE [LARGE SCALE GENOMIC DNA]</scope>
    <source>
        <strain evidence="1 2">OSC145934</strain>
    </source>
</reference>
<name>A0A232LQG7_9EURO</name>
<evidence type="ECO:0000313" key="1">
    <source>
        <dbReference type="EMBL" id="OXV06047.1"/>
    </source>
</evidence>
<dbReference type="EMBL" id="NPHW01006179">
    <property type="protein sequence ID" value="OXV06047.1"/>
    <property type="molecule type" value="Genomic_DNA"/>
</dbReference>
<dbReference type="OrthoDB" id="5098281at2759"/>
<organism evidence="1 2">
    <name type="scientific">Elaphomyces granulatus</name>
    <dbReference type="NCBI Taxonomy" id="519963"/>
    <lineage>
        <taxon>Eukaryota</taxon>
        <taxon>Fungi</taxon>
        <taxon>Dikarya</taxon>
        <taxon>Ascomycota</taxon>
        <taxon>Pezizomycotina</taxon>
        <taxon>Eurotiomycetes</taxon>
        <taxon>Eurotiomycetidae</taxon>
        <taxon>Eurotiales</taxon>
        <taxon>Elaphomycetaceae</taxon>
        <taxon>Elaphomyces</taxon>
    </lineage>
</organism>
<keyword evidence="2" id="KW-1185">Reference proteome</keyword>
<dbReference type="Proteomes" id="UP000243515">
    <property type="component" value="Unassembled WGS sequence"/>
</dbReference>
<gene>
    <name evidence="1" type="ORF">Egran_06187</name>
</gene>
<sequence>MRNLCLEKGLVKNARVRITALLRNVVRVELLQTSNLSSTSDENVFLLPRINFEFKPRRANWTVQRRQFPLQILCSLTIPACYEANSDDVKTDVFIPTQVRFYADLSLSSDLAPEALIYAWGTDLADLAYCPGVANPSVVFLGIVQERCGRLNDGTTLLHYRMRVTAYNASTRSSDSFPVAVYLKNGKRWQNFPLLSTDSSVL</sequence>
<protein>
    <submittedName>
        <fullName evidence="1">Uncharacterized protein</fullName>
    </submittedName>
</protein>
<accession>A0A232LQG7</accession>
<dbReference type="AlphaFoldDB" id="A0A232LQG7"/>
<proteinExistence type="predicted"/>
<evidence type="ECO:0000313" key="2">
    <source>
        <dbReference type="Proteomes" id="UP000243515"/>
    </source>
</evidence>
<comment type="caution">
    <text evidence="1">The sequence shown here is derived from an EMBL/GenBank/DDBJ whole genome shotgun (WGS) entry which is preliminary data.</text>
</comment>